<dbReference type="SUPFAM" id="SSF50242">
    <property type="entry name" value="TIMP-like"/>
    <property type="match status" value="1"/>
</dbReference>
<proteinExistence type="predicted"/>
<dbReference type="GO" id="GO:0002020">
    <property type="term" value="F:protease binding"/>
    <property type="evidence" value="ECO:0007669"/>
    <property type="project" value="TreeGrafter"/>
</dbReference>
<dbReference type="GO" id="GO:0008191">
    <property type="term" value="F:metalloendopeptidase inhibitor activity"/>
    <property type="evidence" value="ECO:0007669"/>
    <property type="project" value="InterPro"/>
</dbReference>
<protein>
    <recommendedName>
        <fullName evidence="5">NTR domain-containing protein</fullName>
    </recommendedName>
</protein>
<keyword evidence="2" id="KW-0964">Secreted</keyword>
<name>A0A3L5TRG7_MYTGA</name>
<gene>
    <name evidence="3" type="ORF">AM593_04882</name>
</gene>
<dbReference type="InterPro" id="IPR001820">
    <property type="entry name" value="TIMP"/>
</dbReference>
<dbReference type="EMBL" id="KV588843">
    <property type="protein sequence ID" value="OPL21767.1"/>
    <property type="molecule type" value="Genomic_DNA"/>
</dbReference>
<dbReference type="Pfam" id="PF00965">
    <property type="entry name" value="TIMP"/>
    <property type="match status" value="1"/>
</dbReference>
<dbReference type="PANTHER" id="PTHR11844">
    <property type="entry name" value="METALLOPROTEASE INHIBITOR"/>
    <property type="match status" value="1"/>
</dbReference>
<sequence length="119" mass="13248">MQSIVIRGSITSVPGPQSNSDVYYNVTILDIFKQPSYVLSKGKEVKIWTPGNDGVCRAPFSHGEEYYIGGSIERGTGKLRTHLCNFRSRTSALKECQKRMIAGNVFDCSCKTPECFQDC</sequence>
<comment type="caution">
    <text evidence="3">The sequence shown here is derived from an EMBL/GenBank/DDBJ whole genome shotgun (WGS) entry which is preliminary data.</text>
</comment>
<feature type="non-terminal residue" evidence="3">
    <location>
        <position position="1"/>
    </location>
</feature>
<accession>A0A3L5TRG7</accession>
<evidence type="ECO:0000313" key="3">
    <source>
        <dbReference type="EMBL" id="OPL21767.1"/>
    </source>
</evidence>
<evidence type="ECO:0000256" key="2">
    <source>
        <dbReference type="ARBA" id="ARBA00022525"/>
    </source>
</evidence>
<dbReference type="GO" id="GO:0031012">
    <property type="term" value="C:extracellular matrix"/>
    <property type="evidence" value="ECO:0007669"/>
    <property type="project" value="TreeGrafter"/>
</dbReference>
<dbReference type="Gene3D" id="2.40.50.120">
    <property type="match status" value="1"/>
</dbReference>
<dbReference type="PANTHER" id="PTHR11844:SF33">
    <property type="entry name" value="TISSUE INHIBITOR OF METALLOPROTEINASE"/>
    <property type="match status" value="1"/>
</dbReference>
<evidence type="ECO:0000256" key="1">
    <source>
        <dbReference type="ARBA" id="ARBA00004613"/>
    </source>
</evidence>
<keyword evidence="4" id="KW-1185">Reference proteome</keyword>
<dbReference type="Proteomes" id="UP000266721">
    <property type="component" value="Unassembled WGS sequence"/>
</dbReference>
<dbReference type="AlphaFoldDB" id="A0A3L5TRG7"/>
<evidence type="ECO:0008006" key="5">
    <source>
        <dbReference type="Google" id="ProtNLM"/>
    </source>
</evidence>
<dbReference type="GO" id="GO:0051045">
    <property type="term" value="P:negative regulation of membrane protein ectodomain proteolysis"/>
    <property type="evidence" value="ECO:0007669"/>
    <property type="project" value="TreeGrafter"/>
</dbReference>
<organism evidence="3 4">
    <name type="scientific">Mytilus galloprovincialis</name>
    <name type="common">Mediterranean mussel</name>
    <dbReference type="NCBI Taxonomy" id="29158"/>
    <lineage>
        <taxon>Eukaryota</taxon>
        <taxon>Metazoa</taxon>
        <taxon>Spiralia</taxon>
        <taxon>Lophotrochozoa</taxon>
        <taxon>Mollusca</taxon>
        <taxon>Bivalvia</taxon>
        <taxon>Autobranchia</taxon>
        <taxon>Pteriomorphia</taxon>
        <taxon>Mytilida</taxon>
        <taxon>Mytiloidea</taxon>
        <taxon>Mytilidae</taxon>
        <taxon>Mytilinae</taxon>
        <taxon>Mytilus</taxon>
    </lineage>
</organism>
<dbReference type="InterPro" id="IPR008993">
    <property type="entry name" value="TIMP-like_OB-fold"/>
</dbReference>
<evidence type="ECO:0000313" key="4">
    <source>
        <dbReference type="Proteomes" id="UP000266721"/>
    </source>
</evidence>
<reference evidence="3 4" key="1">
    <citation type="journal article" date="2016" name="PLoS ONE">
        <title>A First Insight into the Genome of the Filter-Feeder Mussel Mytilus galloprovincialis.</title>
        <authorList>
            <person name="Murgarella M."/>
            <person name="Puiu D."/>
            <person name="Novoa B."/>
            <person name="Figueras A."/>
            <person name="Posada D."/>
            <person name="Canchaya C."/>
        </authorList>
    </citation>
    <scope>NUCLEOTIDE SEQUENCE [LARGE SCALE GENOMIC DNA]</scope>
    <source>
        <tissue evidence="3">Muscle</tissue>
    </source>
</reference>
<comment type="subcellular location">
    <subcellularLocation>
        <location evidence="1">Secreted</location>
    </subcellularLocation>
</comment>
<dbReference type="GO" id="GO:0005615">
    <property type="term" value="C:extracellular space"/>
    <property type="evidence" value="ECO:0007669"/>
    <property type="project" value="TreeGrafter"/>
</dbReference>